<sequence length="188" mass="21552">MLKKVGILGVITLLIVACGSEPLPKKKPYLTLKYPSSTYVKTASNCLYNFEYFINANINFQNNCWAKIEYPKLKATIHITYRSVNNNLNEILKEVEKLTYEHTIKADAIPSALPYENYKKKVFAKLYNVEGNVASNLQFMATDSVKHVLAGSLYFYAKPNYDSIVPAIKYIEKDIIHLIETIEWKNDN</sequence>
<dbReference type="InterPro" id="IPR019850">
    <property type="entry name" value="GldD-like"/>
</dbReference>
<accession>A0ABW2ZAK8</accession>
<evidence type="ECO:0000313" key="2">
    <source>
        <dbReference type="Proteomes" id="UP001597032"/>
    </source>
</evidence>
<keyword evidence="2" id="KW-1185">Reference proteome</keyword>
<dbReference type="EMBL" id="JBHTIC010000007">
    <property type="protein sequence ID" value="MFD0761894.1"/>
    <property type="molecule type" value="Genomic_DNA"/>
</dbReference>
<dbReference type="RefSeq" id="WP_298287834.1">
    <property type="nucleotide sequence ID" value="NZ_JBHTIC010000007.1"/>
</dbReference>
<reference evidence="2" key="1">
    <citation type="journal article" date="2019" name="Int. J. Syst. Evol. Microbiol.">
        <title>The Global Catalogue of Microorganisms (GCM) 10K type strain sequencing project: providing services to taxonomists for standard genome sequencing and annotation.</title>
        <authorList>
            <consortium name="The Broad Institute Genomics Platform"/>
            <consortium name="The Broad Institute Genome Sequencing Center for Infectious Disease"/>
            <person name="Wu L."/>
            <person name="Ma J."/>
        </authorList>
    </citation>
    <scope>NUCLEOTIDE SEQUENCE [LARGE SCALE GENOMIC DNA]</scope>
    <source>
        <strain evidence="2">CCUG 60022</strain>
    </source>
</reference>
<dbReference type="Pfam" id="PF25593">
    <property type="entry name" value="GldD_lipo"/>
    <property type="match status" value="1"/>
</dbReference>
<comment type="caution">
    <text evidence="1">The sequence shown here is derived from an EMBL/GenBank/DDBJ whole genome shotgun (WGS) entry which is preliminary data.</text>
</comment>
<keyword evidence="1" id="KW-0449">Lipoprotein</keyword>
<dbReference type="NCBIfam" id="TIGR03512">
    <property type="entry name" value="GldD_lipo"/>
    <property type="match status" value="1"/>
</dbReference>
<organism evidence="1 2">
    <name type="scientific">Lutibacter aestuarii</name>
    <dbReference type="NCBI Taxonomy" id="861111"/>
    <lineage>
        <taxon>Bacteria</taxon>
        <taxon>Pseudomonadati</taxon>
        <taxon>Bacteroidota</taxon>
        <taxon>Flavobacteriia</taxon>
        <taxon>Flavobacteriales</taxon>
        <taxon>Flavobacteriaceae</taxon>
        <taxon>Lutibacter</taxon>
    </lineage>
</organism>
<dbReference type="PROSITE" id="PS51257">
    <property type="entry name" value="PROKAR_LIPOPROTEIN"/>
    <property type="match status" value="1"/>
</dbReference>
<evidence type="ECO:0000313" key="1">
    <source>
        <dbReference type="EMBL" id="MFD0761894.1"/>
    </source>
</evidence>
<dbReference type="Proteomes" id="UP001597032">
    <property type="component" value="Unassembled WGS sequence"/>
</dbReference>
<name>A0ABW2ZAK8_9FLAO</name>
<gene>
    <name evidence="1" type="primary">gldD</name>
    <name evidence="1" type="ORF">ACFQZW_07355</name>
</gene>
<proteinExistence type="predicted"/>
<protein>
    <submittedName>
        <fullName evidence="1">Gliding motility lipoprotein GldD</fullName>
    </submittedName>
</protein>